<feature type="signal peptide" evidence="1">
    <location>
        <begin position="1"/>
        <end position="21"/>
    </location>
</feature>
<protein>
    <recommendedName>
        <fullName evidence="4">DUF4221 domain-containing protein</fullName>
    </recommendedName>
</protein>
<evidence type="ECO:0000313" key="3">
    <source>
        <dbReference type="Proteomes" id="UP000095552"/>
    </source>
</evidence>
<dbReference type="Proteomes" id="UP000095552">
    <property type="component" value="Unassembled WGS sequence"/>
</dbReference>
<reference evidence="2 3" key="1">
    <citation type="submission" date="2016-08" db="EMBL/GenBank/DDBJ databases">
        <title>Draft genome of Fabibacter sp. strain SK-8.</title>
        <authorList>
            <person name="Wong S.-K."/>
            <person name="Hamasaki K."/>
            <person name="Yoshizawa S."/>
        </authorList>
    </citation>
    <scope>NUCLEOTIDE SEQUENCE [LARGE SCALE GENOMIC DNA]</scope>
    <source>
        <strain evidence="2 3">SK-8</strain>
    </source>
</reference>
<comment type="caution">
    <text evidence="2">The sequence shown here is derived from an EMBL/GenBank/DDBJ whole genome shotgun (WGS) entry which is preliminary data.</text>
</comment>
<name>A0A1E5SYX6_9BACT</name>
<keyword evidence="1" id="KW-0732">Signal</keyword>
<dbReference type="OrthoDB" id="826163at2"/>
<dbReference type="RefSeq" id="WP_069835839.1">
    <property type="nucleotide sequence ID" value="NZ_MDGQ01000005.1"/>
</dbReference>
<dbReference type="STRING" id="1563681.BFP71_12690"/>
<dbReference type="AlphaFoldDB" id="A0A1E5SYX6"/>
<gene>
    <name evidence="2" type="ORF">BFP71_12690</name>
</gene>
<evidence type="ECO:0008006" key="4">
    <source>
        <dbReference type="Google" id="ProtNLM"/>
    </source>
</evidence>
<keyword evidence="3" id="KW-1185">Reference proteome</keyword>
<evidence type="ECO:0000313" key="2">
    <source>
        <dbReference type="EMBL" id="OEK04334.1"/>
    </source>
</evidence>
<feature type="chain" id="PRO_5009185711" description="DUF4221 domain-containing protein" evidence="1">
    <location>
        <begin position="22"/>
        <end position="389"/>
    </location>
</feature>
<accession>A0A1E5SYX6</accession>
<evidence type="ECO:0000256" key="1">
    <source>
        <dbReference type="SAM" id="SignalP"/>
    </source>
</evidence>
<proteinExistence type="predicted"/>
<organism evidence="2 3">
    <name type="scientific">Roseivirga misakiensis</name>
    <dbReference type="NCBI Taxonomy" id="1563681"/>
    <lineage>
        <taxon>Bacteria</taxon>
        <taxon>Pseudomonadati</taxon>
        <taxon>Bacteroidota</taxon>
        <taxon>Cytophagia</taxon>
        <taxon>Cytophagales</taxon>
        <taxon>Roseivirgaceae</taxon>
        <taxon>Roseivirga</taxon>
    </lineage>
</organism>
<dbReference type="EMBL" id="MDGQ01000005">
    <property type="protein sequence ID" value="OEK04334.1"/>
    <property type="molecule type" value="Genomic_DNA"/>
</dbReference>
<sequence>MKTKFKMFVFFFACFLLPACKKSENGITNVKNIGITLRVVGESKFLIDSLTLFSSRYINYGEFEGQETLAILNSDANRLQVYSEATGELIWALDYYTSGENSIGIKGAYGFYIENKESIYLFDGWKGVLSRVNSQGVILNRYDFAPNGVNTGYAFPVVSTLSPIHYSSNHFTLYGIIPGIWRKMRLQNEVMLSYDIENDTLRYSLQRPKLNTEFNWGDGLMNFVYYDFIDSLDQFIVSFANSENLMLIDNNGIVQKELQTESIFFDSVEPLMSDYNRIPDPELTEKYFFSEPRYWGVIHDPYRGVTYRVTQYPFDKALFKDGMRKMKSSIIILDRNFQKIGEQDIDPDEYDLKMMYVNKDGLNIASKKKFKVNEEVLTFDIFDFYDKVR</sequence>